<evidence type="ECO:0000313" key="2">
    <source>
        <dbReference type="Proteomes" id="UP000244073"/>
    </source>
</evidence>
<gene>
    <name evidence="1" type="ORF">P175DRAFT_0530228</name>
</gene>
<sequence>MERETLNKVVIRPRLPLWDPCDNDYANVFSKAVLYLGGDQDGLEANQERSTGVYGALATGRTCKAKSVWKSFRLADLRMGRENCTELSYREVDRWVSGDSHGLAERTWYEAFCIFKTTDIQHSESTLHLAHNCPWVKMARTDQLQIITGLNDDFTTLATSRITDFKYK</sequence>
<dbReference type="RefSeq" id="XP_040754523.1">
    <property type="nucleotide sequence ID" value="XM_040899766.1"/>
</dbReference>
<name>A0A2T5M3L6_9EURO</name>
<dbReference type="Proteomes" id="UP000244073">
    <property type="component" value="Unassembled WGS sequence"/>
</dbReference>
<comment type="caution">
    <text evidence="1">The sequence shown here is derived from an EMBL/GenBank/DDBJ whole genome shotgun (WGS) entry which is preliminary data.</text>
</comment>
<dbReference type="GeneID" id="63816648"/>
<organism evidence="1 2">
    <name type="scientific">Aspergillus ochraceoroseus IBT 24754</name>
    <dbReference type="NCBI Taxonomy" id="1392256"/>
    <lineage>
        <taxon>Eukaryota</taxon>
        <taxon>Fungi</taxon>
        <taxon>Dikarya</taxon>
        <taxon>Ascomycota</taxon>
        <taxon>Pezizomycotina</taxon>
        <taxon>Eurotiomycetes</taxon>
        <taxon>Eurotiomycetidae</taxon>
        <taxon>Eurotiales</taxon>
        <taxon>Aspergillaceae</taxon>
        <taxon>Aspergillus</taxon>
        <taxon>Aspergillus subgen. Nidulantes</taxon>
    </lineage>
</organism>
<evidence type="ECO:0000313" key="1">
    <source>
        <dbReference type="EMBL" id="PTU23131.1"/>
    </source>
</evidence>
<dbReference type="AlphaFoldDB" id="A0A2T5M3L6"/>
<proteinExistence type="predicted"/>
<accession>A0A2T5M3L6</accession>
<reference evidence="1 2" key="1">
    <citation type="journal article" date="2018" name="Proc. Natl. Acad. Sci. U.S.A.">
        <title>Linking secondary metabolites to gene clusters through genome sequencing of six diverse Aspergillus species.</title>
        <authorList>
            <person name="Kaerboelling I."/>
            <person name="Vesth T.C."/>
            <person name="Frisvad J.C."/>
            <person name="Nybo J.L."/>
            <person name="Theobald S."/>
            <person name="Kuo A."/>
            <person name="Bowyer P."/>
            <person name="Matsuda Y."/>
            <person name="Mondo S."/>
            <person name="Lyhne E.K."/>
            <person name="Kogle M.E."/>
            <person name="Clum A."/>
            <person name="Lipzen A."/>
            <person name="Salamov A."/>
            <person name="Ngan C.Y."/>
            <person name="Daum C."/>
            <person name="Chiniquy J."/>
            <person name="Barry K."/>
            <person name="LaButti K."/>
            <person name="Haridas S."/>
            <person name="Simmons B.A."/>
            <person name="Magnuson J.K."/>
            <person name="Mortensen U.H."/>
            <person name="Larsen T.O."/>
            <person name="Grigoriev I.V."/>
            <person name="Baker S.E."/>
            <person name="Andersen M.R."/>
        </authorList>
    </citation>
    <scope>NUCLEOTIDE SEQUENCE [LARGE SCALE GENOMIC DNA]</scope>
    <source>
        <strain evidence="1 2">IBT 24754</strain>
    </source>
</reference>
<dbReference type="VEuPathDB" id="FungiDB:P175DRAFT_0530228"/>
<protein>
    <submittedName>
        <fullName evidence="1">Uncharacterized protein</fullName>
    </submittedName>
</protein>
<dbReference type="EMBL" id="MSFN02000002">
    <property type="protein sequence ID" value="PTU23131.1"/>
    <property type="molecule type" value="Genomic_DNA"/>
</dbReference>